<dbReference type="Gene3D" id="3.40.50.300">
    <property type="entry name" value="P-loop containing nucleotide triphosphate hydrolases"/>
    <property type="match status" value="1"/>
</dbReference>
<dbReference type="GO" id="GO:0004764">
    <property type="term" value="F:shikimate 3-dehydrogenase (NADP+) activity"/>
    <property type="evidence" value="ECO:0007669"/>
    <property type="project" value="InterPro"/>
</dbReference>
<sequence length="785" mass="86889">TSATSRDKANNPIQTTGYEDGSFKFVADRDMSNPSIGASTQIDTNQPEYPEVLRFHRQYNTNATILLVGFFGAGKKTLGIIASVALRRRLIEFDSFFRKEAQALPQEFIARHGLARYREVELEVSRTLLAKHATGCVIVGLGGSASHQLQVLLGDFAQTHPVVYIRRDEADLRSSISASLEKFEKIFEVGSAFFESCSNFDFFNHTQDQTDRGIPTYLKLKETERVFVAFLRRVFQMSHREAFSVNPFSASHTYALQVSLSWMNETNQDLEALEIGADAITLVIESGDISSTTIQAQLLRHISTLRMFCRVPIIIDVSDAPAALSTTYFQILEMILRMAPDAIMCSLNHTPDYISKFNLSKGGTKIIGTLHTPSQLGSIGSTFDPPALIKKVDPLKLDALRITGESTAPNDHVEALSFIRNMRSASDLPIIAYNKGPLGRASICLNPTLSPVALRSATGVTLPAAQQALSACFLLRKKTFHIFGQGVKHTLSPAMHNMCYATSGLPHTYHTFPTENITDVEKLLTNEAQGGITISLPFKSAIIPYLDYVSSDAKDMNAVNTVVLEHQYPPSGDTKIVRKGFNTDYIGIRDCIYKFLSPANAVRDGTSALIIGAGGMAHAAVYACYELGIQHICIYNRTPANGEKLVDYYHKWAQSRGTELRLKVLRSVEDPWPEGIRLPTIVVACIPPYKMDGADEGPVVLNISENWLSSRTGGVFVEVAYGPFRTPLMEQMLSRSSKGWVMVDGLKVLLEQGIAQYELFTKRPAPIHAMRRAIHEQSMKYGFIH</sequence>
<dbReference type="Pfam" id="PF08501">
    <property type="entry name" value="Shikimate_dh_N"/>
    <property type="match status" value="1"/>
</dbReference>
<dbReference type="InterPro" id="IPR013708">
    <property type="entry name" value="Shikimate_DH-bd_N"/>
</dbReference>
<gene>
    <name evidence="3" type="ORF">N7456_012654</name>
</gene>
<dbReference type="Gene3D" id="3.40.50.720">
    <property type="entry name" value="NAD(P)-binding Rossmann-like Domain"/>
    <property type="match status" value="1"/>
</dbReference>
<dbReference type="Pfam" id="PF18317">
    <property type="entry name" value="SDH_C"/>
    <property type="match status" value="1"/>
</dbReference>
<evidence type="ECO:0000313" key="3">
    <source>
        <dbReference type="EMBL" id="KAJ5083227.1"/>
    </source>
</evidence>
<accession>A0A9W9EK21</accession>
<evidence type="ECO:0000259" key="1">
    <source>
        <dbReference type="Pfam" id="PF08501"/>
    </source>
</evidence>
<dbReference type="SUPFAM" id="SSF51569">
    <property type="entry name" value="Aldolase"/>
    <property type="match status" value="1"/>
</dbReference>
<dbReference type="GO" id="GO:0003855">
    <property type="term" value="F:3-dehydroquinate dehydratase activity"/>
    <property type="evidence" value="ECO:0007669"/>
    <property type="project" value="InterPro"/>
</dbReference>
<comment type="caution">
    <text evidence="3">The sequence shown here is derived from an EMBL/GenBank/DDBJ whole genome shotgun (WGS) entry which is preliminary data.</text>
</comment>
<dbReference type="PANTHER" id="PTHR21089:SF1">
    <property type="entry name" value="BIFUNCTIONAL 3-DEHYDROQUINATE DEHYDRATASE_SHIKIMATE DEHYDROGENASE, CHLOROPLASTIC"/>
    <property type="match status" value="1"/>
</dbReference>
<dbReference type="Pfam" id="PF01487">
    <property type="entry name" value="DHquinase_I"/>
    <property type="match status" value="1"/>
</dbReference>
<dbReference type="SUPFAM" id="SSF53223">
    <property type="entry name" value="Aminoacid dehydrogenase-like, N-terminal domain"/>
    <property type="match status" value="1"/>
</dbReference>
<dbReference type="Gene3D" id="3.40.50.10860">
    <property type="entry name" value="Leucine Dehydrogenase, chain A, domain 1"/>
    <property type="match status" value="1"/>
</dbReference>
<dbReference type="InterPro" id="IPR022893">
    <property type="entry name" value="Shikimate_DH_fam"/>
</dbReference>
<dbReference type="InterPro" id="IPR036291">
    <property type="entry name" value="NAD(P)-bd_dom_sf"/>
</dbReference>
<keyword evidence="4" id="KW-1185">Reference proteome</keyword>
<dbReference type="SUPFAM" id="SSF51735">
    <property type="entry name" value="NAD(P)-binding Rossmann-fold domains"/>
    <property type="match status" value="1"/>
</dbReference>
<dbReference type="InterPro" id="IPR046346">
    <property type="entry name" value="Aminoacid_DH-like_N_sf"/>
</dbReference>
<dbReference type="GO" id="GO:0019632">
    <property type="term" value="P:shikimate metabolic process"/>
    <property type="evidence" value="ECO:0007669"/>
    <property type="project" value="TreeGrafter"/>
</dbReference>
<reference evidence="3" key="1">
    <citation type="submission" date="2022-11" db="EMBL/GenBank/DDBJ databases">
        <authorList>
            <person name="Petersen C."/>
        </authorList>
    </citation>
    <scope>NUCLEOTIDE SEQUENCE</scope>
    <source>
        <strain evidence="3">IBT 30069</strain>
    </source>
</reference>
<reference evidence="3" key="2">
    <citation type="journal article" date="2023" name="IMA Fungus">
        <title>Comparative genomic study of the Penicillium genus elucidates a diverse pangenome and 15 lateral gene transfer events.</title>
        <authorList>
            <person name="Petersen C."/>
            <person name="Sorensen T."/>
            <person name="Nielsen M.R."/>
            <person name="Sondergaard T.E."/>
            <person name="Sorensen J.L."/>
            <person name="Fitzpatrick D.A."/>
            <person name="Frisvad J.C."/>
            <person name="Nielsen K.L."/>
        </authorList>
    </citation>
    <scope>NUCLEOTIDE SEQUENCE</scope>
    <source>
        <strain evidence="3">IBT 30069</strain>
    </source>
</reference>
<evidence type="ECO:0000313" key="4">
    <source>
        <dbReference type="Proteomes" id="UP001149165"/>
    </source>
</evidence>
<dbReference type="GO" id="GO:0009423">
    <property type="term" value="P:chorismate biosynthetic process"/>
    <property type="evidence" value="ECO:0007669"/>
    <property type="project" value="TreeGrafter"/>
</dbReference>
<evidence type="ECO:0000259" key="2">
    <source>
        <dbReference type="Pfam" id="PF18317"/>
    </source>
</evidence>
<protein>
    <recommendedName>
        <fullName evidence="5">Quinate repressor protein</fullName>
    </recommendedName>
</protein>
<dbReference type="InterPro" id="IPR001381">
    <property type="entry name" value="DHquinase_I"/>
</dbReference>
<evidence type="ECO:0008006" key="5">
    <source>
        <dbReference type="Google" id="ProtNLM"/>
    </source>
</evidence>
<dbReference type="InterPro" id="IPR013785">
    <property type="entry name" value="Aldolase_TIM"/>
</dbReference>
<feature type="domain" description="SDH C-terminal" evidence="2">
    <location>
        <begin position="745"/>
        <end position="774"/>
    </location>
</feature>
<dbReference type="InterPro" id="IPR041121">
    <property type="entry name" value="SDH_C"/>
</dbReference>
<dbReference type="Proteomes" id="UP001149165">
    <property type="component" value="Unassembled WGS sequence"/>
</dbReference>
<dbReference type="Gene3D" id="3.20.20.70">
    <property type="entry name" value="Aldolase class I"/>
    <property type="match status" value="1"/>
</dbReference>
<name>A0A9W9EK21_9EURO</name>
<dbReference type="Pfam" id="PF01202">
    <property type="entry name" value="SKI"/>
    <property type="match status" value="1"/>
</dbReference>
<feature type="non-terminal residue" evidence="3">
    <location>
        <position position="785"/>
    </location>
</feature>
<dbReference type="PANTHER" id="PTHR21089">
    <property type="entry name" value="SHIKIMATE DEHYDROGENASE"/>
    <property type="match status" value="1"/>
</dbReference>
<proteinExistence type="predicted"/>
<organism evidence="3 4">
    <name type="scientific">Penicillium angulare</name>
    <dbReference type="NCBI Taxonomy" id="116970"/>
    <lineage>
        <taxon>Eukaryota</taxon>
        <taxon>Fungi</taxon>
        <taxon>Dikarya</taxon>
        <taxon>Ascomycota</taxon>
        <taxon>Pezizomycotina</taxon>
        <taxon>Eurotiomycetes</taxon>
        <taxon>Eurotiomycetidae</taxon>
        <taxon>Eurotiales</taxon>
        <taxon>Aspergillaceae</taxon>
        <taxon>Penicillium</taxon>
    </lineage>
</organism>
<dbReference type="EMBL" id="JAPQKH010000008">
    <property type="protein sequence ID" value="KAJ5083227.1"/>
    <property type="molecule type" value="Genomic_DNA"/>
</dbReference>
<dbReference type="AlphaFoldDB" id="A0A9W9EK21"/>
<dbReference type="CDD" id="cd01065">
    <property type="entry name" value="NAD_bind_Shikimate_DH"/>
    <property type="match status" value="1"/>
</dbReference>
<dbReference type="InterPro" id="IPR031322">
    <property type="entry name" value="Shikimate/glucono_kinase"/>
</dbReference>
<feature type="domain" description="Shikimate dehydrogenase substrate binding N-terminal" evidence="1">
    <location>
        <begin position="482"/>
        <end position="562"/>
    </location>
</feature>
<dbReference type="SUPFAM" id="SSF52540">
    <property type="entry name" value="P-loop containing nucleoside triphosphate hydrolases"/>
    <property type="match status" value="1"/>
</dbReference>
<dbReference type="OrthoDB" id="4415835at2759"/>
<dbReference type="InterPro" id="IPR027417">
    <property type="entry name" value="P-loop_NTPase"/>
</dbReference>